<dbReference type="GO" id="GO:0006508">
    <property type="term" value="P:proteolysis"/>
    <property type="evidence" value="ECO:0007669"/>
    <property type="project" value="UniProtKB-KW"/>
</dbReference>
<evidence type="ECO:0000259" key="3">
    <source>
        <dbReference type="PROSITE" id="PS51767"/>
    </source>
</evidence>
<evidence type="ECO:0000256" key="1">
    <source>
        <dbReference type="ARBA" id="ARBA00022670"/>
    </source>
</evidence>
<dbReference type="OMA" id="WHESPIG"/>
<dbReference type="InterPro" id="IPR033121">
    <property type="entry name" value="PEPTIDASE_A1"/>
</dbReference>
<dbReference type="EnsemblPlants" id="Kaladp0092s0001.1.v1.1">
    <property type="protein sequence ID" value="Kaladp0092s0001.1.v1.1"/>
    <property type="gene ID" value="Kaladp0092s0001.v1.1"/>
</dbReference>
<dbReference type="InterPro" id="IPR051708">
    <property type="entry name" value="Plant_Aspart_Prot_A1"/>
</dbReference>
<accession>A0A7N0UZ28</accession>
<dbReference type="Proteomes" id="UP000594263">
    <property type="component" value="Unplaced"/>
</dbReference>
<protein>
    <recommendedName>
        <fullName evidence="3">Peptidase A1 domain-containing protein</fullName>
    </recommendedName>
</protein>
<reference evidence="4" key="1">
    <citation type="submission" date="2021-01" db="UniProtKB">
        <authorList>
            <consortium name="EnsemblPlants"/>
        </authorList>
    </citation>
    <scope>IDENTIFICATION</scope>
</reference>
<organism evidence="4 5">
    <name type="scientific">Kalanchoe fedtschenkoi</name>
    <name type="common">Lavender scallops</name>
    <name type="synonym">South American air plant</name>
    <dbReference type="NCBI Taxonomy" id="63787"/>
    <lineage>
        <taxon>Eukaryota</taxon>
        <taxon>Viridiplantae</taxon>
        <taxon>Streptophyta</taxon>
        <taxon>Embryophyta</taxon>
        <taxon>Tracheophyta</taxon>
        <taxon>Spermatophyta</taxon>
        <taxon>Magnoliopsida</taxon>
        <taxon>eudicotyledons</taxon>
        <taxon>Gunneridae</taxon>
        <taxon>Pentapetalae</taxon>
        <taxon>Saxifragales</taxon>
        <taxon>Crassulaceae</taxon>
        <taxon>Kalanchoe</taxon>
    </lineage>
</organism>
<dbReference type="InterPro" id="IPR032799">
    <property type="entry name" value="TAXi_C"/>
</dbReference>
<dbReference type="GO" id="GO:0008233">
    <property type="term" value="F:peptidase activity"/>
    <property type="evidence" value="ECO:0007669"/>
    <property type="project" value="UniProtKB-KW"/>
</dbReference>
<dbReference type="InterPro" id="IPR021109">
    <property type="entry name" value="Peptidase_aspartic_dom_sf"/>
</dbReference>
<dbReference type="SUPFAM" id="SSF50630">
    <property type="entry name" value="Acid proteases"/>
    <property type="match status" value="1"/>
</dbReference>
<dbReference type="Gramene" id="Kaladp0092s0001.1.v1.1">
    <property type="protein sequence ID" value="Kaladp0092s0001.1.v1.1"/>
    <property type="gene ID" value="Kaladp0092s0001.v1.1"/>
</dbReference>
<evidence type="ECO:0000313" key="5">
    <source>
        <dbReference type="Proteomes" id="UP000594263"/>
    </source>
</evidence>
<dbReference type="AlphaFoldDB" id="A0A7N0UZ28"/>
<feature type="domain" description="Peptidase A1" evidence="3">
    <location>
        <begin position="1"/>
        <end position="212"/>
    </location>
</feature>
<keyword evidence="5" id="KW-1185">Reference proteome</keyword>
<name>A0A7N0UZ28_KALFE</name>
<keyword evidence="2" id="KW-0378">Hydrolase</keyword>
<dbReference type="Pfam" id="PF14541">
    <property type="entry name" value="TAXi_C"/>
    <property type="match status" value="1"/>
</dbReference>
<evidence type="ECO:0000256" key="2">
    <source>
        <dbReference type="ARBA" id="ARBA00022801"/>
    </source>
</evidence>
<evidence type="ECO:0000313" key="4">
    <source>
        <dbReference type="EnsemblPlants" id="Kaladp0092s0001.1.v1.1"/>
    </source>
</evidence>
<sequence length="212" mass="23849">MERRACRTTQIIFRVEDNDGVSSSIESSVIGLGLGLGQESLTSQNKSGFINFGENAVILGIRVVTTPMSMKWISSLYFITLNGFTIDGERVNFIGYGAYGKNEDNMLIDSGAHFTYLPSDNYENFENTVKKHISVEPLKHSVVPGYNLCYRSPNFSPPIITTNFDGGDVKRKSYNTFIYKNRVTCLAFFPWHESPIGIYDNTAQTNFLVEYD</sequence>
<dbReference type="PANTHER" id="PTHR47967:SF66">
    <property type="entry name" value="ASPARTIC PROTEINASE CDR1-RELATED"/>
    <property type="match status" value="1"/>
</dbReference>
<dbReference type="GO" id="GO:0005576">
    <property type="term" value="C:extracellular region"/>
    <property type="evidence" value="ECO:0007669"/>
    <property type="project" value="TreeGrafter"/>
</dbReference>
<keyword evidence="1" id="KW-0645">Protease</keyword>
<dbReference type="Gene3D" id="2.40.70.10">
    <property type="entry name" value="Acid Proteases"/>
    <property type="match status" value="1"/>
</dbReference>
<dbReference type="PROSITE" id="PS51767">
    <property type="entry name" value="PEPTIDASE_A1"/>
    <property type="match status" value="1"/>
</dbReference>
<dbReference type="PANTHER" id="PTHR47967">
    <property type="entry name" value="OS07G0603500 PROTEIN-RELATED"/>
    <property type="match status" value="1"/>
</dbReference>
<proteinExistence type="predicted"/>